<dbReference type="InParanoid" id="A0A0C3AWH7"/>
<dbReference type="OrthoDB" id="3252362at2759"/>
<reference evidence="1 2" key="1">
    <citation type="submission" date="2014-04" db="EMBL/GenBank/DDBJ databases">
        <authorList>
            <consortium name="DOE Joint Genome Institute"/>
            <person name="Kuo A."/>
            <person name="Tarkka M."/>
            <person name="Buscot F."/>
            <person name="Kohler A."/>
            <person name="Nagy L.G."/>
            <person name="Floudas D."/>
            <person name="Copeland A."/>
            <person name="Barry K.W."/>
            <person name="Cichocki N."/>
            <person name="Veneault-Fourrey C."/>
            <person name="LaButti K."/>
            <person name="Lindquist E.A."/>
            <person name="Lipzen A."/>
            <person name="Lundell T."/>
            <person name="Morin E."/>
            <person name="Murat C."/>
            <person name="Sun H."/>
            <person name="Tunlid A."/>
            <person name="Henrissat B."/>
            <person name="Grigoriev I.V."/>
            <person name="Hibbett D.S."/>
            <person name="Martin F."/>
            <person name="Nordberg H.P."/>
            <person name="Cantor M.N."/>
            <person name="Hua S.X."/>
        </authorList>
    </citation>
    <scope>NUCLEOTIDE SEQUENCE [LARGE SCALE GENOMIC DNA]</scope>
    <source>
        <strain evidence="1 2">F 1598</strain>
    </source>
</reference>
<dbReference type="AlphaFoldDB" id="A0A0C3AWH7"/>
<accession>A0A0C3AWH7</accession>
<gene>
    <name evidence="1" type="ORF">PILCRDRAFT_75668</name>
</gene>
<evidence type="ECO:0000313" key="1">
    <source>
        <dbReference type="EMBL" id="KIM78368.1"/>
    </source>
</evidence>
<proteinExistence type="predicted"/>
<name>A0A0C3AWH7_PILCF</name>
<organism evidence="1 2">
    <name type="scientific">Piloderma croceum (strain F 1598)</name>
    <dbReference type="NCBI Taxonomy" id="765440"/>
    <lineage>
        <taxon>Eukaryota</taxon>
        <taxon>Fungi</taxon>
        <taxon>Dikarya</taxon>
        <taxon>Basidiomycota</taxon>
        <taxon>Agaricomycotina</taxon>
        <taxon>Agaricomycetes</taxon>
        <taxon>Agaricomycetidae</taxon>
        <taxon>Atheliales</taxon>
        <taxon>Atheliaceae</taxon>
        <taxon>Piloderma</taxon>
    </lineage>
</organism>
<protein>
    <submittedName>
        <fullName evidence="1">Uncharacterized protein</fullName>
    </submittedName>
</protein>
<keyword evidence="2" id="KW-1185">Reference proteome</keyword>
<evidence type="ECO:0000313" key="2">
    <source>
        <dbReference type="Proteomes" id="UP000054166"/>
    </source>
</evidence>
<dbReference type="EMBL" id="KN833017">
    <property type="protein sequence ID" value="KIM78368.1"/>
    <property type="molecule type" value="Genomic_DNA"/>
</dbReference>
<feature type="non-terminal residue" evidence="1">
    <location>
        <position position="1"/>
    </location>
</feature>
<dbReference type="HOGENOM" id="CLU_006344_12_2_1"/>
<sequence>GDTELDARFKRLPPAHGVRHFKVGISGLTQVSGPEHKDICKELLGCLLGLSSIPLGAVRASRALLDFLYLAQYPSHSDDTLKYLQDALDEFHVNKEVFLNLHACLGGHFNFLKLHSLRHYLDSIRLLGTTDNYNTEATE</sequence>
<reference evidence="2" key="2">
    <citation type="submission" date="2015-01" db="EMBL/GenBank/DDBJ databases">
        <title>Evolutionary Origins and Diversification of the Mycorrhizal Mutualists.</title>
        <authorList>
            <consortium name="DOE Joint Genome Institute"/>
            <consortium name="Mycorrhizal Genomics Consortium"/>
            <person name="Kohler A."/>
            <person name="Kuo A."/>
            <person name="Nagy L.G."/>
            <person name="Floudas D."/>
            <person name="Copeland A."/>
            <person name="Barry K.W."/>
            <person name="Cichocki N."/>
            <person name="Veneault-Fourrey C."/>
            <person name="LaButti K."/>
            <person name="Lindquist E.A."/>
            <person name="Lipzen A."/>
            <person name="Lundell T."/>
            <person name="Morin E."/>
            <person name="Murat C."/>
            <person name="Riley R."/>
            <person name="Ohm R."/>
            <person name="Sun H."/>
            <person name="Tunlid A."/>
            <person name="Henrissat B."/>
            <person name="Grigoriev I.V."/>
            <person name="Hibbett D.S."/>
            <person name="Martin F."/>
        </authorList>
    </citation>
    <scope>NUCLEOTIDE SEQUENCE [LARGE SCALE GENOMIC DNA]</scope>
    <source>
        <strain evidence="2">F 1598</strain>
    </source>
</reference>
<dbReference type="Proteomes" id="UP000054166">
    <property type="component" value="Unassembled WGS sequence"/>
</dbReference>